<evidence type="ECO:0000256" key="1">
    <source>
        <dbReference type="ARBA" id="ARBA00022692"/>
    </source>
</evidence>
<keyword evidence="2 4" id="KW-1133">Transmembrane helix</keyword>
<gene>
    <name evidence="6" type="ORF">QO034_03240</name>
</gene>
<dbReference type="InterPro" id="IPR007667">
    <property type="entry name" value="Hypoxia_induced_domain"/>
</dbReference>
<comment type="caution">
    <text evidence="6">The sequence shown here is derived from an EMBL/GenBank/DDBJ whole genome shotgun (WGS) entry which is preliminary data.</text>
</comment>
<dbReference type="Pfam" id="PF04588">
    <property type="entry name" value="HIG_1_N"/>
    <property type="match status" value="1"/>
</dbReference>
<evidence type="ECO:0000313" key="6">
    <source>
        <dbReference type="EMBL" id="MDK3072114.1"/>
    </source>
</evidence>
<sequence>MHNNGGDGMGDPFFLIIILAVAAVLVVLMIGIGGFAKGGAFNQKYGNKMMQLRIAAQFVAVVLILLYIWLR</sequence>
<feature type="transmembrane region" description="Helical" evidence="4">
    <location>
        <begin position="12"/>
        <end position="32"/>
    </location>
</feature>
<organism evidence="6 7">
    <name type="scientific">Sedimentitalea xiamensis</name>
    <dbReference type="NCBI Taxonomy" id="3050037"/>
    <lineage>
        <taxon>Bacteria</taxon>
        <taxon>Pseudomonadati</taxon>
        <taxon>Pseudomonadota</taxon>
        <taxon>Alphaproteobacteria</taxon>
        <taxon>Rhodobacterales</taxon>
        <taxon>Paracoccaceae</taxon>
        <taxon>Sedimentitalea</taxon>
    </lineage>
</organism>
<evidence type="ECO:0000256" key="4">
    <source>
        <dbReference type="SAM" id="Phobius"/>
    </source>
</evidence>
<dbReference type="Proteomes" id="UP001227126">
    <property type="component" value="Unassembled WGS sequence"/>
</dbReference>
<proteinExistence type="predicted"/>
<keyword evidence="3 4" id="KW-0472">Membrane</keyword>
<name>A0ABT7FAH7_9RHOB</name>
<dbReference type="Gene3D" id="6.10.140.1320">
    <property type="match status" value="1"/>
</dbReference>
<protein>
    <submittedName>
        <fullName evidence="6">Twin transmembrane helix small protein</fullName>
    </submittedName>
</protein>
<dbReference type="PROSITE" id="PS51503">
    <property type="entry name" value="HIG1"/>
    <property type="match status" value="1"/>
</dbReference>
<evidence type="ECO:0000259" key="5">
    <source>
        <dbReference type="PROSITE" id="PS51503"/>
    </source>
</evidence>
<keyword evidence="1 4" id="KW-0812">Transmembrane</keyword>
<accession>A0ABT7FAH7</accession>
<feature type="domain" description="HIG1" evidence="5">
    <location>
        <begin position="1"/>
        <end position="71"/>
    </location>
</feature>
<keyword evidence="7" id="KW-1185">Reference proteome</keyword>
<dbReference type="NCBIfam" id="NF033233">
    <property type="entry name" value="twin_helix"/>
    <property type="match status" value="1"/>
</dbReference>
<evidence type="ECO:0000256" key="2">
    <source>
        <dbReference type="ARBA" id="ARBA00022989"/>
    </source>
</evidence>
<dbReference type="EMBL" id="JASNJE010000003">
    <property type="protein sequence ID" value="MDK3072114.1"/>
    <property type="molecule type" value="Genomic_DNA"/>
</dbReference>
<evidence type="ECO:0000256" key="3">
    <source>
        <dbReference type="ARBA" id="ARBA00023136"/>
    </source>
</evidence>
<reference evidence="6 7" key="1">
    <citation type="submission" date="2023-05" db="EMBL/GenBank/DDBJ databases">
        <title>Sedimentitalea sp. nov. JM2-8.</title>
        <authorList>
            <person name="Huang J."/>
        </authorList>
    </citation>
    <scope>NUCLEOTIDE SEQUENCE [LARGE SCALE GENOMIC DNA]</scope>
    <source>
        <strain evidence="6 7">JM2-8</strain>
    </source>
</reference>
<evidence type="ECO:0000313" key="7">
    <source>
        <dbReference type="Proteomes" id="UP001227126"/>
    </source>
</evidence>
<feature type="transmembrane region" description="Helical" evidence="4">
    <location>
        <begin position="52"/>
        <end position="70"/>
    </location>
</feature>